<organism evidence="1 2">
    <name type="scientific">candidate division MSBL1 archaeon SCGC-AAA261D19</name>
    <dbReference type="NCBI Taxonomy" id="1698273"/>
    <lineage>
        <taxon>Archaea</taxon>
        <taxon>Methanobacteriati</taxon>
        <taxon>Methanobacteriota</taxon>
        <taxon>candidate division MSBL1</taxon>
    </lineage>
</organism>
<name>A0A133V7H2_9EURY</name>
<keyword evidence="2" id="KW-1185">Reference proteome</keyword>
<evidence type="ECO:0000313" key="1">
    <source>
        <dbReference type="EMBL" id="KXB02356.1"/>
    </source>
</evidence>
<proteinExistence type="predicted"/>
<protein>
    <submittedName>
        <fullName evidence="1">Uncharacterized protein</fullName>
    </submittedName>
</protein>
<sequence length="90" mass="9799">MDIGGRLGVAGIAVTARPGRFEAELVFRMAPGLASVLAESESKLGVSNACVRFMKRHQTRESIEPVFRELAPGAHRRRPLAIRSGQTAER</sequence>
<gene>
    <name evidence="1" type="ORF">AKJ43_01875</name>
</gene>
<dbReference type="EMBL" id="LHXX01000017">
    <property type="protein sequence ID" value="KXB02356.1"/>
    <property type="molecule type" value="Genomic_DNA"/>
</dbReference>
<comment type="caution">
    <text evidence="1">The sequence shown here is derived from an EMBL/GenBank/DDBJ whole genome shotgun (WGS) entry which is preliminary data.</text>
</comment>
<dbReference type="AlphaFoldDB" id="A0A133V7H2"/>
<dbReference type="Proteomes" id="UP000070400">
    <property type="component" value="Unassembled WGS sequence"/>
</dbReference>
<evidence type="ECO:0000313" key="2">
    <source>
        <dbReference type="Proteomes" id="UP000070400"/>
    </source>
</evidence>
<accession>A0A133V7H2</accession>
<reference evidence="1 2" key="1">
    <citation type="journal article" date="2016" name="Sci. Rep.">
        <title>Metabolic traits of an uncultured archaeal lineage -MSBL1- from brine pools of the Red Sea.</title>
        <authorList>
            <person name="Mwirichia R."/>
            <person name="Alam I."/>
            <person name="Rashid M."/>
            <person name="Vinu M."/>
            <person name="Ba-Alawi W."/>
            <person name="Anthony Kamau A."/>
            <person name="Kamanda Ngugi D."/>
            <person name="Goker M."/>
            <person name="Klenk H.P."/>
            <person name="Bajic V."/>
            <person name="Stingl U."/>
        </authorList>
    </citation>
    <scope>NUCLEOTIDE SEQUENCE [LARGE SCALE GENOMIC DNA]</scope>
    <source>
        <strain evidence="1">SCGC-AAA261D19</strain>
    </source>
</reference>